<evidence type="ECO:0000256" key="11">
    <source>
        <dbReference type="ARBA" id="ARBA00047715"/>
    </source>
</evidence>
<dbReference type="InterPro" id="IPR050087">
    <property type="entry name" value="AON_synthase_class-II"/>
</dbReference>
<evidence type="ECO:0000256" key="10">
    <source>
        <dbReference type="ARBA" id="ARBA00033381"/>
    </source>
</evidence>
<gene>
    <name evidence="13" type="ORF">LCGC14_1067060</name>
</gene>
<dbReference type="EMBL" id="LAZR01004573">
    <property type="protein sequence ID" value="KKN07415.1"/>
    <property type="molecule type" value="Genomic_DNA"/>
</dbReference>
<reference evidence="13" key="1">
    <citation type="journal article" date="2015" name="Nature">
        <title>Complex archaea that bridge the gap between prokaryotes and eukaryotes.</title>
        <authorList>
            <person name="Spang A."/>
            <person name="Saw J.H."/>
            <person name="Jorgensen S.L."/>
            <person name="Zaremba-Niedzwiedzka K."/>
            <person name="Martijn J."/>
            <person name="Lind A.E."/>
            <person name="van Eijk R."/>
            <person name="Schleper C."/>
            <person name="Guy L."/>
            <person name="Ettema T.J."/>
        </authorList>
    </citation>
    <scope>NUCLEOTIDE SEQUENCE</scope>
</reference>
<evidence type="ECO:0000256" key="2">
    <source>
        <dbReference type="ARBA" id="ARBA00004746"/>
    </source>
</evidence>
<dbReference type="PANTHER" id="PTHR13693:SF100">
    <property type="entry name" value="8-AMINO-7-OXONONANOATE SYNTHASE"/>
    <property type="match status" value="1"/>
</dbReference>
<comment type="caution">
    <text evidence="13">The sequence shown here is derived from an EMBL/GenBank/DDBJ whole genome shotgun (WGS) entry which is preliminary data.</text>
</comment>
<dbReference type="InterPro" id="IPR004723">
    <property type="entry name" value="AONS_Archaea/Proteobacteria"/>
</dbReference>
<comment type="subunit">
    <text evidence="4">Homodimer.</text>
</comment>
<accession>A0A0F9MJB2</accession>
<dbReference type="UniPathway" id="UPA00078"/>
<dbReference type="InterPro" id="IPR015421">
    <property type="entry name" value="PyrdxlP-dep_Trfase_major"/>
</dbReference>
<comment type="catalytic activity">
    <reaction evidence="11">
        <text>6-carboxyhexanoyl-[ACP] + L-alanine + H(+) = (8S)-8-amino-7-oxononanoate + holo-[ACP] + CO2</text>
        <dbReference type="Rhea" id="RHEA:42288"/>
        <dbReference type="Rhea" id="RHEA-COMP:9685"/>
        <dbReference type="Rhea" id="RHEA-COMP:9955"/>
        <dbReference type="ChEBI" id="CHEBI:15378"/>
        <dbReference type="ChEBI" id="CHEBI:16526"/>
        <dbReference type="ChEBI" id="CHEBI:57972"/>
        <dbReference type="ChEBI" id="CHEBI:64479"/>
        <dbReference type="ChEBI" id="CHEBI:78846"/>
        <dbReference type="ChEBI" id="CHEBI:149468"/>
        <dbReference type="EC" id="2.3.1.47"/>
    </reaction>
</comment>
<dbReference type="AlphaFoldDB" id="A0A0F9MJB2"/>
<dbReference type="InterPro" id="IPR015422">
    <property type="entry name" value="PyrdxlP-dep_Trfase_small"/>
</dbReference>
<evidence type="ECO:0000256" key="9">
    <source>
        <dbReference type="ARBA" id="ARBA00032610"/>
    </source>
</evidence>
<dbReference type="GO" id="GO:0008710">
    <property type="term" value="F:8-amino-7-oxononanoate synthase activity"/>
    <property type="evidence" value="ECO:0007669"/>
    <property type="project" value="UniProtKB-EC"/>
</dbReference>
<dbReference type="Gene3D" id="3.90.1150.10">
    <property type="entry name" value="Aspartate Aminotransferase, domain 1"/>
    <property type="match status" value="1"/>
</dbReference>
<evidence type="ECO:0000256" key="7">
    <source>
        <dbReference type="ARBA" id="ARBA00022756"/>
    </source>
</evidence>
<dbReference type="Gene3D" id="3.40.640.10">
    <property type="entry name" value="Type I PLP-dependent aspartate aminotransferase-like (Major domain)"/>
    <property type="match status" value="1"/>
</dbReference>
<sequence length="368" mass="39715">MSQLPWHDQATAALAQRKAAGSYRQNRLREGEQGVHIQLDGKSMLSFCSNDYLGLAAHPEIKKAFVDAIDQEGVGSGAAHLLTGHSYYHQALEEALADFTGQQRVLLFSTGYMANLGVIDGLLSRGDAVIQDKWNHASLLDGGRLSDAEQLRYPHNNMSLLHKRLHNAATANNKLIVSDGVFSMDGDLAPLPEIMALSHQHRAAVLIDDAHGFGVIGEGGRGTISHFKLATDNMPIMVGTLGKAVGTAGAFVAADETVIETLIQQARSYVYTTAQPPAIAAATLASLKLVEQEQWRRDQLNTLIQQFRQGAQQLGLELMASSTPIQPVIIGDDVTALNIGKKLEQQGLLVGVIRPPTVPKNTARLRIT</sequence>
<evidence type="ECO:0000313" key="13">
    <source>
        <dbReference type="EMBL" id="KKN07415.1"/>
    </source>
</evidence>
<comment type="similarity">
    <text evidence="3">Belongs to the class-II pyridoxal-phosphate-dependent aminotransferase family. BioF subfamily.</text>
</comment>
<evidence type="ECO:0000256" key="6">
    <source>
        <dbReference type="ARBA" id="ARBA00022679"/>
    </source>
</evidence>
<dbReference type="InterPro" id="IPR004839">
    <property type="entry name" value="Aminotransferase_I/II_large"/>
</dbReference>
<dbReference type="InterPro" id="IPR001917">
    <property type="entry name" value="Aminotrans_II_pyridoxalP_BS"/>
</dbReference>
<dbReference type="Pfam" id="PF00155">
    <property type="entry name" value="Aminotran_1_2"/>
    <property type="match status" value="1"/>
</dbReference>
<comment type="cofactor">
    <cofactor evidence="1">
        <name>pyridoxal 5'-phosphate</name>
        <dbReference type="ChEBI" id="CHEBI:597326"/>
    </cofactor>
</comment>
<evidence type="ECO:0000256" key="4">
    <source>
        <dbReference type="ARBA" id="ARBA00011738"/>
    </source>
</evidence>
<dbReference type="GO" id="GO:0009102">
    <property type="term" value="P:biotin biosynthetic process"/>
    <property type="evidence" value="ECO:0007669"/>
    <property type="project" value="UniProtKB-UniPathway"/>
</dbReference>
<evidence type="ECO:0000256" key="5">
    <source>
        <dbReference type="ARBA" id="ARBA00013187"/>
    </source>
</evidence>
<dbReference type="PROSITE" id="PS00599">
    <property type="entry name" value="AA_TRANSFER_CLASS_2"/>
    <property type="match status" value="1"/>
</dbReference>
<dbReference type="GO" id="GO:0030170">
    <property type="term" value="F:pyridoxal phosphate binding"/>
    <property type="evidence" value="ECO:0007669"/>
    <property type="project" value="InterPro"/>
</dbReference>
<evidence type="ECO:0000256" key="1">
    <source>
        <dbReference type="ARBA" id="ARBA00001933"/>
    </source>
</evidence>
<dbReference type="InterPro" id="IPR022834">
    <property type="entry name" value="AONS_Proteobacteria"/>
</dbReference>
<organism evidence="13">
    <name type="scientific">marine sediment metagenome</name>
    <dbReference type="NCBI Taxonomy" id="412755"/>
    <lineage>
        <taxon>unclassified sequences</taxon>
        <taxon>metagenomes</taxon>
        <taxon>ecological metagenomes</taxon>
    </lineage>
</organism>
<dbReference type="HAMAP" id="MF_01693">
    <property type="entry name" value="BioF_aminotrans_2"/>
    <property type="match status" value="1"/>
</dbReference>
<name>A0A0F9MJB2_9ZZZZ</name>
<dbReference type="EC" id="2.3.1.47" evidence="5"/>
<evidence type="ECO:0000256" key="8">
    <source>
        <dbReference type="ARBA" id="ARBA00022898"/>
    </source>
</evidence>
<proteinExistence type="inferred from homology"/>
<evidence type="ECO:0000256" key="3">
    <source>
        <dbReference type="ARBA" id="ARBA00010008"/>
    </source>
</evidence>
<evidence type="ECO:0000259" key="12">
    <source>
        <dbReference type="Pfam" id="PF00155"/>
    </source>
</evidence>
<dbReference type="InterPro" id="IPR015424">
    <property type="entry name" value="PyrdxlP-dep_Trfase"/>
</dbReference>
<protein>
    <recommendedName>
        <fullName evidence="5">8-amino-7-oxononanoate synthase</fullName>
        <ecNumber evidence="5">2.3.1.47</ecNumber>
    </recommendedName>
    <alternativeName>
        <fullName evidence="9">7-keto-8-amino-pelargonic acid synthase</fullName>
    </alternativeName>
    <alternativeName>
        <fullName evidence="10">8-amino-7-ketopelargonate synthase</fullName>
    </alternativeName>
</protein>
<keyword evidence="6" id="KW-0808">Transferase</keyword>
<dbReference type="SUPFAM" id="SSF53383">
    <property type="entry name" value="PLP-dependent transferases"/>
    <property type="match status" value="1"/>
</dbReference>
<feature type="non-terminal residue" evidence="13">
    <location>
        <position position="368"/>
    </location>
</feature>
<dbReference type="PANTHER" id="PTHR13693">
    <property type="entry name" value="CLASS II AMINOTRANSFERASE/8-AMINO-7-OXONONANOATE SYNTHASE"/>
    <property type="match status" value="1"/>
</dbReference>
<dbReference type="NCBIfam" id="TIGR00858">
    <property type="entry name" value="bioF"/>
    <property type="match status" value="1"/>
</dbReference>
<keyword evidence="8" id="KW-0663">Pyridoxal phosphate</keyword>
<keyword evidence="7" id="KW-0093">Biotin biosynthesis</keyword>
<dbReference type="CDD" id="cd06454">
    <property type="entry name" value="KBL_like"/>
    <property type="match status" value="1"/>
</dbReference>
<feature type="domain" description="Aminotransferase class I/classII large" evidence="12">
    <location>
        <begin position="43"/>
        <end position="368"/>
    </location>
</feature>
<comment type="pathway">
    <text evidence="2">Cofactor biosynthesis; biotin biosynthesis.</text>
</comment>